<name>A0A917GGD1_9FLAO</name>
<feature type="transmembrane region" description="Helical" evidence="1">
    <location>
        <begin position="171"/>
        <end position="193"/>
    </location>
</feature>
<feature type="transmembrane region" description="Helical" evidence="1">
    <location>
        <begin position="38"/>
        <end position="56"/>
    </location>
</feature>
<feature type="transmembrane region" description="Helical" evidence="1">
    <location>
        <begin position="108"/>
        <end position="126"/>
    </location>
</feature>
<feature type="transmembrane region" description="Helical" evidence="1">
    <location>
        <begin position="6"/>
        <end position="26"/>
    </location>
</feature>
<dbReference type="EMBL" id="BMFQ01000002">
    <property type="protein sequence ID" value="GGG45104.1"/>
    <property type="molecule type" value="Genomic_DNA"/>
</dbReference>
<keyword evidence="3" id="KW-1185">Reference proteome</keyword>
<sequence>MKDFLLQNYMFINKAIIFIAAFVGLIMLKKYNQTVVKYFIYFLVYLFIADILGSYGKILTQLGYYPLIENTVFKYNFWWVTITWYIGSAVFFAWYYRKLIKNEFLRNILRYALVLFLIVSIGSIILNFERLFTGTYKIIRIGNMSILMLSALFYLYEMLHSEKVLEFYKDIHFYISVILLIYLLITIPLVHFVCGQANTDPNQAVLKWLIMLYANVFMYLSFAVALIVSKPKNDLPI</sequence>
<dbReference type="RefSeq" id="WP_188463610.1">
    <property type="nucleotide sequence ID" value="NZ_BMFQ01000002.1"/>
</dbReference>
<evidence type="ECO:0000313" key="3">
    <source>
        <dbReference type="Proteomes" id="UP000625976"/>
    </source>
</evidence>
<dbReference type="Proteomes" id="UP000625976">
    <property type="component" value="Unassembled WGS sequence"/>
</dbReference>
<organism evidence="2 3">
    <name type="scientific">Bizionia arctica</name>
    <dbReference type="NCBI Taxonomy" id="1495645"/>
    <lineage>
        <taxon>Bacteria</taxon>
        <taxon>Pseudomonadati</taxon>
        <taxon>Bacteroidota</taxon>
        <taxon>Flavobacteriia</taxon>
        <taxon>Flavobacteriales</taxon>
        <taxon>Flavobacteriaceae</taxon>
        <taxon>Bizionia</taxon>
    </lineage>
</organism>
<keyword evidence="1" id="KW-0472">Membrane</keyword>
<evidence type="ECO:0000256" key="1">
    <source>
        <dbReference type="SAM" id="Phobius"/>
    </source>
</evidence>
<feature type="transmembrane region" description="Helical" evidence="1">
    <location>
        <begin position="205"/>
        <end position="228"/>
    </location>
</feature>
<gene>
    <name evidence="2" type="ORF">GCM10010976_15870</name>
</gene>
<comment type="caution">
    <text evidence="2">The sequence shown here is derived from an EMBL/GenBank/DDBJ whole genome shotgun (WGS) entry which is preliminary data.</text>
</comment>
<evidence type="ECO:0000313" key="2">
    <source>
        <dbReference type="EMBL" id="GGG45104.1"/>
    </source>
</evidence>
<protein>
    <submittedName>
        <fullName evidence="2">Uncharacterized protein</fullName>
    </submittedName>
</protein>
<reference evidence="2" key="2">
    <citation type="submission" date="2020-09" db="EMBL/GenBank/DDBJ databases">
        <authorList>
            <person name="Sun Q."/>
            <person name="Zhou Y."/>
        </authorList>
    </citation>
    <scope>NUCLEOTIDE SEQUENCE</scope>
    <source>
        <strain evidence="2">CGMCC 1.12751</strain>
    </source>
</reference>
<proteinExistence type="predicted"/>
<reference evidence="2" key="1">
    <citation type="journal article" date="2014" name="Int. J. Syst. Evol. Microbiol.">
        <title>Complete genome sequence of Corynebacterium casei LMG S-19264T (=DSM 44701T), isolated from a smear-ripened cheese.</title>
        <authorList>
            <consortium name="US DOE Joint Genome Institute (JGI-PGF)"/>
            <person name="Walter F."/>
            <person name="Albersmeier A."/>
            <person name="Kalinowski J."/>
            <person name="Ruckert C."/>
        </authorList>
    </citation>
    <scope>NUCLEOTIDE SEQUENCE</scope>
    <source>
        <strain evidence="2">CGMCC 1.12751</strain>
    </source>
</reference>
<keyword evidence="1" id="KW-0812">Transmembrane</keyword>
<feature type="transmembrane region" description="Helical" evidence="1">
    <location>
        <begin position="138"/>
        <end position="159"/>
    </location>
</feature>
<accession>A0A917GGD1</accession>
<keyword evidence="1" id="KW-1133">Transmembrane helix</keyword>
<feature type="transmembrane region" description="Helical" evidence="1">
    <location>
        <begin position="76"/>
        <end position="96"/>
    </location>
</feature>
<dbReference type="AlphaFoldDB" id="A0A917GGD1"/>